<evidence type="ECO:0000313" key="3">
    <source>
        <dbReference type="Proteomes" id="UP000095705"/>
    </source>
</evidence>
<keyword evidence="3" id="KW-1185">Reference proteome</keyword>
<feature type="compositionally biased region" description="Low complexity" evidence="1">
    <location>
        <begin position="198"/>
        <end position="207"/>
    </location>
</feature>
<dbReference type="Proteomes" id="UP000095705">
    <property type="component" value="Plasmid pACMP2"/>
</dbReference>
<geneLocation type="plasmid" evidence="3">
    <name>pacmp2</name>
</geneLocation>
<proteinExistence type="predicted"/>
<accession>A0A1E5NXC1</accession>
<sequence length="207" mass="22928">MTVVYPSRPVFQRLDANEIRLIELTGAGRTRAETCRELGWRLSNWHYRTARLAGKLHSPTQALTGLVYRALVSGQVQAPQLFVSRPRLEQRQLVVLHGVAQGRPLTRVAEDQQMEDWDLTPIALSMRQALGAATYPQAVWISWQYRLITEEAPGLPTDDTRSSSQITASDHLRRPPSQRPTRPVGTSSPTSPPPAAGVPPRSRPGAA</sequence>
<dbReference type="AlphaFoldDB" id="A0A1E5NXC1"/>
<keyword evidence="2" id="KW-0614">Plasmid</keyword>
<dbReference type="RefSeq" id="WP_069918036.1">
    <property type="nucleotide sequence ID" value="NZ_CM007204.1"/>
</dbReference>
<feature type="region of interest" description="Disordered" evidence="1">
    <location>
        <begin position="153"/>
        <end position="207"/>
    </location>
</feature>
<gene>
    <name evidence="2" type="ORF">BGK67_35205</name>
</gene>
<evidence type="ECO:0000313" key="2">
    <source>
        <dbReference type="EMBL" id="OEJ20887.1"/>
    </source>
</evidence>
<dbReference type="EMBL" id="MEHK01000006">
    <property type="protein sequence ID" value="OEJ20887.1"/>
    <property type="molecule type" value="Genomic_DNA"/>
</dbReference>
<reference evidence="2 3" key="1">
    <citation type="submission" date="2016-08" db="EMBL/GenBank/DDBJ databases">
        <title>The complete genome of Streptomyces subrutilus 10-1-1.</title>
        <authorList>
            <person name="Chen X."/>
        </authorList>
    </citation>
    <scope>NUCLEOTIDE SEQUENCE [LARGE SCALE GENOMIC DNA]</scope>
    <source>
        <strain evidence="2 3">10-1-1</strain>
        <plasmid evidence="3">pacmp2</plasmid>
    </source>
</reference>
<organism evidence="2 3">
    <name type="scientific">Streptomyces subrutilus</name>
    <dbReference type="NCBI Taxonomy" id="36818"/>
    <lineage>
        <taxon>Bacteria</taxon>
        <taxon>Bacillati</taxon>
        <taxon>Actinomycetota</taxon>
        <taxon>Actinomycetes</taxon>
        <taxon>Kitasatosporales</taxon>
        <taxon>Streptomycetaceae</taxon>
        <taxon>Streptomyces</taxon>
    </lineage>
</organism>
<name>A0A1E5NXC1_9ACTN</name>
<feature type="compositionally biased region" description="Low complexity" evidence="1">
    <location>
        <begin position="179"/>
        <end position="189"/>
    </location>
</feature>
<comment type="caution">
    <text evidence="2">The sequence shown here is derived from an EMBL/GenBank/DDBJ whole genome shotgun (WGS) entry which is preliminary data.</text>
</comment>
<evidence type="ECO:0000256" key="1">
    <source>
        <dbReference type="SAM" id="MobiDB-lite"/>
    </source>
</evidence>
<protein>
    <submittedName>
        <fullName evidence="2">Uncharacterized protein</fullName>
    </submittedName>
</protein>